<protein>
    <recommendedName>
        <fullName evidence="3">N5-carboxyaminoimidazole ribonucleotide mutase</fullName>
        <shortName evidence="3">N5-CAIR mutase</shortName>
        <ecNumber evidence="3">5.4.99.18</ecNumber>
    </recommendedName>
    <alternativeName>
        <fullName evidence="3">5-(carboxyamino)imidazole ribonucleotide mutase</fullName>
    </alternativeName>
</protein>
<evidence type="ECO:0000259" key="4">
    <source>
        <dbReference type="SMART" id="SM01001"/>
    </source>
</evidence>
<comment type="similarity">
    <text evidence="3">Belongs to the AIR carboxylase family. Class I subfamily.</text>
</comment>
<accession>U1N3J4</accession>
<comment type="catalytic activity">
    <reaction evidence="3">
        <text>5-carboxyamino-1-(5-phospho-D-ribosyl)imidazole + H(+) = 5-amino-1-(5-phospho-D-ribosyl)imidazole-4-carboxylate</text>
        <dbReference type="Rhea" id="RHEA:13193"/>
        <dbReference type="ChEBI" id="CHEBI:15378"/>
        <dbReference type="ChEBI" id="CHEBI:58730"/>
        <dbReference type="ChEBI" id="CHEBI:77657"/>
        <dbReference type="EC" id="5.4.99.18"/>
    </reaction>
</comment>
<feature type="binding site" evidence="3">
    <location>
        <position position="43"/>
    </location>
    <ligand>
        <name>substrate</name>
    </ligand>
</feature>
<evidence type="ECO:0000313" key="6">
    <source>
        <dbReference type="Proteomes" id="UP000030649"/>
    </source>
</evidence>
<dbReference type="EMBL" id="KE356560">
    <property type="protein sequence ID" value="ERG90933.1"/>
    <property type="molecule type" value="Genomic_DNA"/>
</dbReference>
<dbReference type="SUPFAM" id="SSF52255">
    <property type="entry name" value="N5-CAIR mutase (phosphoribosylaminoimidazole carboxylase, PurE)"/>
    <property type="match status" value="1"/>
</dbReference>
<evidence type="ECO:0000256" key="2">
    <source>
        <dbReference type="ARBA" id="ARBA00023235"/>
    </source>
</evidence>
<dbReference type="Pfam" id="PF00731">
    <property type="entry name" value="AIRC"/>
    <property type="match status" value="1"/>
</dbReference>
<sequence length="223" mass="23914">MPAHTPDEPTTQALRDRLYSQAEADVTQTQTPDIGIIMGSDSDLDTMIGAHEALEQLGFDEQTEFITPPDARFTYETYVVSAHRTPQVLYAYGETATDRGIDIIIAGAGGKSADLPNMTASIAYPVPVIGVPVQEKSVDSVIGMPTGAPIVAVDAGKSHNAALSAVQVLSREHDALKTRLEEYHTKLTTDVAADSFRVHDGGVETFRADRDDEGSDSSTTENH</sequence>
<dbReference type="UniPathway" id="UPA00074">
    <property type="reaction ID" value="UER00943"/>
</dbReference>
<dbReference type="HAMAP" id="MF_01929">
    <property type="entry name" value="PurE_classI"/>
    <property type="match status" value="1"/>
</dbReference>
<dbReference type="InterPro" id="IPR033747">
    <property type="entry name" value="PurE_ClassI"/>
</dbReference>
<feature type="binding site" evidence="3">
    <location>
        <position position="84"/>
    </location>
    <ligand>
        <name>substrate</name>
    </ligand>
</feature>
<dbReference type="InterPro" id="IPR024694">
    <property type="entry name" value="PurE_prokaryotes"/>
</dbReference>
<dbReference type="PANTHER" id="PTHR23046">
    <property type="entry name" value="PHOSPHORIBOSYLAMINOIMIDAZOLE CARBOXYLASE CATALYTIC SUBUNIT"/>
    <property type="match status" value="1"/>
</dbReference>
<dbReference type="PANTHER" id="PTHR23046:SF2">
    <property type="entry name" value="PHOSPHORIBOSYLAMINOIMIDAZOLE CARBOXYLASE"/>
    <property type="match status" value="1"/>
</dbReference>
<reference evidence="5 6" key="1">
    <citation type="journal article" date="2013" name="PLoS ONE">
        <title>Assembly-driven community genomics of a hypersaline microbial ecosystem.</title>
        <authorList>
            <person name="Podell S."/>
            <person name="Ugalde J.A."/>
            <person name="Narasingarao P."/>
            <person name="Banfield J.F."/>
            <person name="Heidelberg K.B."/>
            <person name="Allen E.E."/>
        </authorList>
    </citation>
    <scope>NUCLEOTIDE SEQUENCE [LARGE SCALE GENOMIC DNA]</scope>
    <source>
        <strain evidence="6">J07HQW1</strain>
    </source>
</reference>
<name>U1N3J4_9EURY</name>
<comment type="function">
    <text evidence="3">Catalyzes the conversion of N5-carboxyaminoimidazole ribonucleotide (N5-CAIR) to 4-carboxy-5-aminoimidazole ribonucleotide (CAIR).</text>
</comment>
<organism evidence="5 6">
    <name type="scientific">Haloquadratum walsbyi J07HQW1</name>
    <dbReference type="NCBI Taxonomy" id="1238424"/>
    <lineage>
        <taxon>Archaea</taxon>
        <taxon>Methanobacteriati</taxon>
        <taxon>Methanobacteriota</taxon>
        <taxon>Stenosarchaea group</taxon>
        <taxon>Halobacteria</taxon>
        <taxon>Halobacteriales</taxon>
        <taxon>Haloferacaceae</taxon>
        <taxon>Haloquadratum</taxon>
    </lineage>
</organism>
<dbReference type="AlphaFoldDB" id="U1N3J4"/>
<evidence type="ECO:0000313" key="5">
    <source>
        <dbReference type="EMBL" id="ERG90933.1"/>
    </source>
</evidence>
<feature type="binding site" evidence="3">
    <location>
        <position position="40"/>
    </location>
    <ligand>
        <name>substrate</name>
    </ligand>
</feature>
<comment type="pathway">
    <text evidence="3">Purine metabolism; IMP biosynthesis via de novo pathway; 5-amino-1-(5-phospho-D-ribosyl)imidazole-4-carboxylate from 5-amino-1-(5-phospho-D-ribosyl)imidazole (N5-CAIR route): step 2/2.</text>
</comment>
<proteinExistence type="inferred from homology"/>
<keyword evidence="1 3" id="KW-0658">Purine biosynthesis</keyword>
<dbReference type="Proteomes" id="UP000030649">
    <property type="component" value="Unassembled WGS sequence"/>
</dbReference>
<dbReference type="HOGENOM" id="CLU_094982_1_1_2"/>
<dbReference type="STRING" id="1238424.J07HQW1_00964"/>
<gene>
    <name evidence="3" type="primary">purE</name>
    <name evidence="5" type="ORF">J07HQW1_00964</name>
</gene>
<dbReference type="InterPro" id="IPR000031">
    <property type="entry name" value="PurE_dom"/>
</dbReference>
<dbReference type="Gene3D" id="3.40.50.1970">
    <property type="match status" value="1"/>
</dbReference>
<dbReference type="EC" id="5.4.99.18" evidence="3"/>
<keyword evidence="2 3" id="KW-0413">Isomerase</keyword>
<dbReference type="GO" id="GO:0034023">
    <property type="term" value="F:5-(carboxyamino)imidazole ribonucleotide mutase activity"/>
    <property type="evidence" value="ECO:0007669"/>
    <property type="project" value="UniProtKB-UniRule"/>
</dbReference>
<dbReference type="NCBIfam" id="TIGR01162">
    <property type="entry name" value="purE"/>
    <property type="match status" value="1"/>
</dbReference>
<evidence type="ECO:0000256" key="1">
    <source>
        <dbReference type="ARBA" id="ARBA00022755"/>
    </source>
</evidence>
<dbReference type="GO" id="GO:0006189">
    <property type="term" value="P:'de novo' IMP biosynthetic process"/>
    <property type="evidence" value="ECO:0007669"/>
    <property type="project" value="UniProtKB-UniRule"/>
</dbReference>
<feature type="domain" description="PurE" evidence="4">
    <location>
        <begin position="32"/>
        <end position="191"/>
    </location>
</feature>
<dbReference type="SMART" id="SM01001">
    <property type="entry name" value="AIRC"/>
    <property type="match status" value="1"/>
</dbReference>
<evidence type="ECO:0000256" key="3">
    <source>
        <dbReference type="HAMAP-Rule" id="MF_01929"/>
    </source>
</evidence>